<name>A0A1B5L544_USTVR</name>
<dbReference type="Pfam" id="PF14027">
    <property type="entry name" value="Questin_oxidase"/>
    <property type="match status" value="1"/>
</dbReference>
<dbReference type="PANTHER" id="PTHR35870:SF1">
    <property type="entry name" value="PROTEIN, PUTATIVE (AFU_ORTHOLOGUE AFUA_5G03330)-RELATED"/>
    <property type="match status" value="1"/>
</dbReference>
<evidence type="ECO:0000313" key="4">
    <source>
        <dbReference type="Proteomes" id="UP000054053"/>
    </source>
</evidence>
<sequence length="508" mass="56789">MPMPVPVLATWSLCFLRGKWFCLACWVQYIEHETLRLASSMSFFFSFSALQRYPGHHGHPPPTFAMATAYKIAVRASGTRLCKVQQTEEAASKVSELLQEDLQKHHTFFNDSGFHNHLAHQLLTLYGTGAAPSTLQAAYDANRTYQMAAKPVRDSVVALLQDWPANAPSFLGRGDHYPDFLSHFQREIERRGWQAVVEEHLCRDTPQSRDMVQRLFSGIAHPMIHLAYGLEWEQPALVAAGLAQAAVHPNRLGEFFDKVDKATATAAPAPSRRSLAEVCEAVRADHPDLVATATFNDDNPLYNGVLGTGLQEAVELAATLTVGEDDVDERTAELLHLNAYVAAAAAAGHPPHLPKFDFFLLHSLTSAPFVLSFNKPFIPLRARVRMLEHKMRFDLMQYIARGSPPLGVQPIRDFRVSRDDASAAARPQDLLPRYHAVPDDGHLVKVARALLLAEQESGKWKGRPWIRLQDGRDWLNVHHMLLRGVEGQKTLWVMGAGFQEAWKDVPEL</sequence>
<proteinExistence type="predicted"/>
<feature type="chain" id="PRO_5008577702" description="HypA-like protein" evidence="2">
    <location>
        <begin position="25"/>
        <end position="508"/>
    </location>
</feature>
<keyword evidence="1" id="KW-0560">Oxidoreductase</keyword>
<dbReference type="AlphaFoldDB" id="A0A1B5L544"/>
<dbReference type="EMBL" id="BBTG02000008">
    <property type="protein sequence ID" value="GAO18586.1"/>
    <property type="molecule type" value="Genomic_DNA"/>
</dbReference>
<dbReference type="PANTHER" id="PTHR35870">
    <property type="entry name" value="PROTEIN, PUTATIVE (AFU_ORTHOLOGUE AFUA_5G03330)-RELATED"/>
    <property type="match status" value="1"/>
</dbReference>
<keyword evidence="2" id="KW-0732">Signal</keyword>
<reference evidence="4" key="1">
    <citation type="journal article" date="2016" name="Genome Announc.">
        <title>Genome sequence of Ustilaginoidea virens IPU010, a rice pathogenic fungus causing false smut.</title>
        <authorList>
            <person name="Kumagai T."/>
            <person name="Ishii T."/>
            <person name="Terai G."/>
            <person name="Umemura M."/>
            <person name="Machida M."/>
            <person name="Asai K."/>
        </authorList>
    </citation>
    <scope>NUCLEOTIDE SEQUENCE [LARGE SCALE GENOMIC DNA]</scope>
    <source>
        <strain evidence="4">IPU010</strain>
    </source>
</reference>
<protein>
    <recommendedName>
        <fullName evidence="5">HypA-like protein</fullName>
    </recommendedName>
</protein>
<feature type="signal peptide" evidence="2">
    <location>
        <begin position="1"/>
        <end position="24"/>
    </location>
</feature>
<comment type="caution">
    <text evidence="3">The sequence shown here is derived from an EMBL/GenBank/DDBJ whole genome shotgun (WGS) entry which is preliminary data.</text>
</comment>
<accession>A0A1B5L544</accession>
<dbReference type="InterPro" id="IPR025337">
    <property type="entry name" value="Questin_oxidase-like"/>
</dbReference>
<evidence type="ECO:0000313" key="3">
    <source>
        <dbReference type="EMBL" id="GAO18586.1"/>
    </source>
</evidence>
<evidence type="ECO:0000256" key="2">
    <source>
        <dbReference type="SAM" id="SignalP"/>
    </source>
</evidence>
<organism evidence="3 4">
    <name type="scientific">Ustilaginoidea virens</name>
    <name type="common">Rice false smut fungus</name>
    <name type="synonym">Villosiclava virens</name>
    <dbReference type="NCBI Taxonomy" id="1159556"/>
    <lineage>
        <taxon>Eukaryota</taxon>
        <taxon>Fungi</taxon>
        <taxon>Dikarya</taxon>
        <taxon>Ascomycota</taxon>
        <taxon>Pezizomycotina</taxon>
        <taxon>Sordariomycetes</taxon>
        <taxon>Hypocreomycetidae</taxon>
        <taxon>Hypocreales</taxon>
        <taxon>Clavicipitaceae</taxon>
        <taxon>Ustilaginoidea</taxon>
    </lineage>
</organism>
<gene>
    <name evidence="3" type="ORF">UVI_02021740</name>
</gene>
<dbReference type="GO" id="GO:0016491">
    <property type="term" value="F:oxidoreductase activity"/>
    <property type="evidence" value="ECO:0007669"/>
    <property type="project" value="UniProtKB-KW"/>
</dbReference>
<evidence type="ECO:0000256" key="1">
    <source>
        <dbReference type="ARBA" id="ARBA00023002"/>
    </source>
</evidence>
<dbReference type="Proteomes" id="UP000054053">
    <property type="component" value="Unassembled WGS sequence"/>
</dbReference>
<evidence type="ECO:0008006" key="5">
    <source>
        <dbReference type="Google" id="ProtNLM"/>
    </source>
</evidence>